<feature type="domain" description="Phosphoesterase HXTX" evidence="3">
    <location>
        <begin position="92"/>
        <end position="166"/>
    </location>
</feature>
<comment type="caution">
    <text evidence="4">The sequence shown here is derived from an EMBL/GenBank/DDBJ whole genome shotgun (WGS) entry which is preliminary data.</text>
</comment>
<dbReference type="Pfam" id="PF02834">
    <property type="entry name" value="LigT_PEase"/>
    <property type="match status" value="2"/>
</dbReference>
<evidence type="ECO:0000313" key="4">
    <source>
        <dbReference type="EMBL" id="MDQ0997440.1"/>
    </source>
</evidence>
<comment type="similarity">
    <text evidence="2">Belongs to the 2H phosphoesterase superfamily. ThpR family.</text>
</comment>
<dbReference type="Proteomes" id="UP001237780">
    <property type="component" value="Unassembled WGS sequence"/>
</dbReference>
<keyword evidence="4" id="KW-0436">Ligase</keyword>
<feature type="short sequence motif" description="HXTX 1" evidence="2">
    <location>
        <begin position="37"/>
        <end position="40"/>
    </location>
</feature>
<sequence length="198" mass="22124">MPRLFTALEIPRDAALSLSLLRGGLPGARWIDVENYHITLRFIGDVEGHVADEVANALDRIRRPEFTLRLSGVNAFGSKKPHSVVASVAPSPDIQALQAEIERICQRLMLAPDPRKFTPHVSLARLRNVRNEEIAHYLSSRGNFSTAPFPVGRFVLMSSRDSVGGGPYIVEEAWPLESRRSSYQNLAERPFEAARIIR</sequence>
<proteinExistence type="inferred from homology"/>
<evidence type="ECO:0000259" key="3">
    <source>
        <dbReference type="Pfam" id="PF02834"/>
    </source>
</evidence>
<feature type="active site" description="Proton acceptor" evidence="2">
    <location>
        <position position="120"/>
    </location>
</feature>
<keyword evidence="1 2" id="KW-0378">Hydrolase</keyword>
<feature type="domain" description="Phosphoesterase HXTX" evidence="3">
    <location>
        <begin position="9"/>
        <end position="85"/>
    </location>
</feature>
<name>A0ABU0S9M8_9HYPH</name>
<comment type="function">
    <text evidence="2">Hydrolyzes RNA 2',3'-cyclic phosphodiester to an RNA 2'-phosphomonoester.</text>
</comment>
<dbReference type="NCBIfam" id="TIGR02258">
    <property type="entry name" value="2_5_ligase"/>
    <property type="match status" value="1"/>
</dbReference>
<dbReference type="SUPFAM" id="SSF55144">
    <property type="entry name" value="LigT-like"/>
    <property type="match status" value="1"/>
</dbReference>
<evidence type="ECO:0000256" key="1">
    <source>
        <dbReference type="ARBA" id="ARBA00022801"/>
    </source>
</evidence>
<organism evidence="4 5">
    <name type="scientific">Phyllobacterium ifriqiyense</name>
    <dbReference type="NCBI Taxonomy" id="314238"/>
    <lineage>
        <taxon>Bacteria</taxon>
        <taxon>Pseudomonadati</taxon>
        <taxon>Pseudomonadota</taxon>
        <taxon>Alphaproteobacteria</taxon>
        <taxon>Hyphomicrobiales</taxon>
        <taxon>Phyllobacteriaceae</taxon>
        <taxon>Phyllobacterium</taxon>
    </lineage>
</organism>
<dbReference type="InterPro" id="IPR014051">
    <property type="entry name" value="Phosphoesterase_HXTX"/>
</dbReference>
<feature type="active site" description="Proton donor" evidence="2">
    <location>
        <position position="37"/>
    </location>
</feature>
<protein>
    <recommendedName>
        <fullName evidence="2">RNA 2',3'-cyclic phosphodiesterase</fullName>
        <shortName evidence="2">RNA 2',3'-CPDase</shortName>
        <ecNumber evidence="2">3.1.4.58</ecNumber>
    </recommendedName>
</protein>
<reference evidence="4 5" key="1">
    <citation type="submission" date="2023-07" db="EMBL/GenBank/DDBJ databases">
        <title>Comparative genomics of wheat-associated soil bacteria to identify genetic determinants of phenazine resistance.</title>
        <authorList>
            <person name="Mouncey N."/>
        </authorList>
    </citation>
    <scope>NUCLEOTIDE SEQUENCE [LARGE SCALE GENOMIC DNA]</scope>
    <source>
        <strain evidence="4 5">W4I11</strain>
    </source>
</reference>
<dbReference type="EMBL" id="JAUSZT010000003">
    <property type="protein sequence ID" value="MDQ0997440.1"/>
    <property type="molecule type" value="Genomic_DNA"/>
</dbReference>
<comment type="catalytic activity">
    <reaction evidence="2">
        <text>a 3'-end 2',3'-cyclophospho-ribonucleotide-RNA + H2O = a 3'-end 2'-phospho-ribonucleotide-RNA + H(+)</text>
        <dbReference type="Rhea" id="RHEA:11828"/>
        <dbReference type="Rhea" id="RHEA-COMP:10464"/>
        <dbReference type="Rhea" id="RHEA-COMP:17353"/>
        <dbReference type="ChEBI" id="CHEBI:15377"/>
        <dbReference type="ChEBI" id="CHEBI:15378"/>
        <dbReference type="ChEBI" id="CHEBI:83064"/>
        <dbReference type="ChEBI" id="CHEBI:173113"/>
        <dbReference type="EC" id="3.1.4.58"/>
    </reaction>
</comment>
<dbReference type="Gene3D" id="3.90.1140.10">
    <property type="entry name" value="Cyclic phosphodiesterase"/>
    <property type="match status" value="1"/>
</dbReference>
<dbReference type="RefSeq" id="WP_115054469.1">
    <property type="nucleotide sequence ID" value="NZ_JAUSZT010000003.1"/>
</dbReference>
<keyword evidence="5" id="KW-1185">Reference proteome</keyword>
<comment type="caution">
    <text evidence="2">Lacks conserved residue(s) required for the propagation of feature annotation.</text>
</comment>
<dbReference type="PANTHER" id="PTHR35561">
    <property type="entry name" value="RNA 2',3'-CYCLIC PHOSPHODIESTERASE"/>
    <property type="match status" value="1"/>
</dbReference>
<dbReference type="GO" id="GO:0008664">
    <property type="term" value="F:RNA 2',3'-cyclic 3'-phosphodiesterase activity"/>
    <property type="evidence" value="ECO:0007669"/>
    <property type="project" value="UniProtKB-EC"/>
</dbReference>
<dbReference type="GO" id="GO:0016874">
    <property type="term" value="F:ligase activity"/>
    <property type="evidence" value="ECO:0007669"/>
    <property type="project" value="UniProtKB-KW"/>
</dbReference>
<evidence type="ECO:0000256" key="2">
    <source>
        <dbReference type="HAMAP-Rule" id="MF_01940"/>
    </source>
</evidence>
<evidence type="ECO:0000313" key="5">
    <source>
        <dbReference type="Proteomes" id="UP001237780"/>
    </source>
</evidence>
<dbReference type="EC" id="3.1.4.58" evidence="2"/>
<gene>
    <name evidence="4" type="ORF">QFZ34_002622</name>
</gene>
<dbReference type="HAMAP" id="MF_01940">
    <property type="entry name" value="RNA_CPDase"/>
    <property type="match status" value="1"/>
</dbReference>
<accession>A0ABU0S9M8</accession>
<dbReference type="PANTHER" id="PTHR35561:SF1">
    <property type="entry name" value="RNA 2',3'-CYCLIC PHOSPHODIESTERASE"/>
    <property type="match status" value="1"/>
</dbReference>
<dbReference type="InterPro" id="IPR009097">
    <property type="entry name" value="Cyclic_Pdiesterase"/>
</dbReference>
<dbReference type="InterPro" id="IPR004175">
    <property type="entry name" value="RNA_CPDase"/>
</dbReference>